<keyword evidence="2" id="KW-1185">Reference proteome</keyword>
<evidence type="ECO:0000313" key="1">
    <source>
        <dbReference type="EMBL" id="CAK94639.1"/>
    </source>
</evidence>
<dbReference type="InParanoid" id="A0EH48"/>
<sequence length="134" mass="15855">MQTPFKTDETTQQINDSDLKSQQVEIKKKISKQQSHVIYPRIGSNYQAEIRNSPINTQKCKKFCQNLKIWDGSSKKHLKLEVEMERKRLRYLMGREFNSEDSILTMFFINNFDRAKVNSALKIKKEELQNNNVL</sequence>
<dbReference type="Proteomes" id="UP000000600">
    <property type="component" value="Unassembled WGS sequence"/>
</dbReference>
<name>A0EH48_PARTE</name>
<dbReference type="OMA" id="LMGREFN"/>
<dbReference type="AlphaFoldDB" id="A0EH48"/>
<dbReference type="KEGG" id="ptm:GSPATT00026963001"/>
<accession>A0EH48</accession>
<organism evidence="1 2">
    <name type="scientific">Paramecium tetraurelia</name>
    <dbReference type="NCBI Taxonomy" id="5888"/>
    <lineage>
        <taxon>Eukaryota</taxon>
        <taxon>Sar</taxon>
        <taxon>Alveolata</taxon>
        <taxon>Ciliophora</taxon>
        <taxon>Intramacronucleata</taxon>
        <taxon>Oligohymenophorea</taxon>
        <taxon>Peniculida</taxon>
        <taxon>Parameciidae</taxon>
        <taxon>Paramecium</taxon>
    </lineage>
</organism>
<dbReference type="OrthoDB" id="291149at2759"/>
<reference evidence="1 2" key="1">
    <citation type="journal article" date="2006" name="Nature">
        <title>Global trends of whole-genome duplications revealed by the ciliate Paramecium tetraurelia.</title>
        <authorList>
            <consortium name="Genoscope"/>
            <person name="Aury J.-M."/>
            <person name="Jaillon O."/>
            <person name="Duret L."/>
            <person name="Noel B."/>
            <person name="Jubin C."/>
            <person name="Porcel B.M."/>
            <person name="Segurens B."/>
            <person name="Daubin V."/>
            <person name="Anthouard V."/>
            <person name="Aiach N."/>
            <person name="Arnaiz O."/>
            <person name="Billaut A."/>
            <person name="Beisson J."/>
            <person name="Blanc I."/>
            <person name="Bouhouche K."/>
            <person name="Camara F."/>
            <person name="Duharcourt S."/>
            <person name="Guigo R."/>
            <person name="Gogendeau D."/>
            <person name="Katinka M."/>
            <person name="Keller A.-M."/>
            <person name="Kissmehl R."/>
            <person name="Klotz C."/>
            <person name="Koll F."/>
            <person name="Le Moue A."/>
            <person name="Lepere C."/>
            <person name="Malinsky S."/>
            <person name="Nowacki M."/>
            <person name="Nowak J.K."/>
            <person name="Plattner H."/>
            <person name="Poulain J."/>
            <person name="Ruiz F."/>
            <person name="Serrano V."/>
            <person name="Zagulski M."/>
            <person name="Dessen P."/>
            <person name="Betermier M."/>
            <person name="Weissenbach J."/>
            <person name="Scarpelli C."/>
            <person name="Schachter V."/>
            <person name="Sperling L."/>
            <person name="Meyer E."/>
            <person name="Cohen J."/>
            <person name="Wincker P."/>
        </authorList>
    </citation>
    <scope>NUCLEOTIDE SEQUENCE [LARGE SCALE GENOMIC DNA]</scope>
    <source>
        <strain evidence="1 2">Stock d4-2</strain>
    </source>
</reference>
<dbReference type="EMBL" id="CT868678">
    <property type="protein sequence ID" value="CAK94639.1"/>
    <property type="molecule type" value="Genomic_DNA"/>
</dbReference>
<dbReference type="GeneID" id="5047797"/>
<evidence type="ECO:0000313" key="2">
    <source>
        <dbReference type="Proteomes" id="UP000000600"/>
    </source>
</evidence>
<dbReference type="RefSeq" id="XP_001462012.1">
    <property type="nucleotide sequence ID" value="XM_001461975.1"/>
</dbReference>
<protein>
    <submittedName>
        <fullName evidence="1">Uncharacterized protein</fullName>
    </submittedName>
</protein>
<proteinExistence type="predicted"/>
<dbReference type="HOGENOM" id="CLU_1900297_0_0_1"/>
<gene>
    <name evidence="1" type="ORF">GSPATT00026963001</name>
</gene>